<dbReference type="OrthoDB" id="4760165at2"/>
<dbReference type="PIRSF" id="PIRSF007580">
    <property type="entry name" value="UCP07580"/>
    <property type="match status" value="1"/>
</dbReference>
<dbReference type="STRING" id="32040.SAMN04489710_104250"/>
<dbReference type="PANTHER" id="PTHR39456">
    <property type="entry name" value="METAL-DEPENDENT HYDROLASE"/>
    <property type="match status" value="1"/>
</dbReference>
<gene>
    <name evidence="1" type="ORF">SAMN04489710_104250</name>
</gene>
<dbReference type="Pfam" id="PF10118">
    <property type="entry name" value="Metal_hydrol"/>
    <property type="match status" value="1"/>
</dbReference>
<dbReference type="AlphaFoldDB" id="A0A1I1U1R8"/>
<dbReference type="PANTHER" id="PTHR39456:SF1">
    <property type="entry name" value="METAL-DEPENDENT HYDROLASE"/>
    <property type="match status" value="1"/>
</dbReference>
<keyword evidence="2" id="KW-1185">Reference proteome</keyword>
<accession>A0A1I1U1R8</accession>
<evidence type="ECO:0000313" key="2">
    <source>
        <dbReference type="Proteomes" id="UP000199517"/>
    </source>
</evidence>
<organism evidence="1 2">
    <name type="scientific">Paracidovorax konjaci</name>
    <dbReference type="NCBI Taxonomy" id="32040"/>
    <lineage>
        <taxon>Bacteria</taxon>
        <taxon>Pseudomonadati</taxon>
        <taxon>Pseudomonadota</taxon>
        <taxon>Betaproteobacteria</taxon>
        <taxon>Burkholderiales</taxon>
        <taxon>Comamonadaceae</taxon>
        <taxon>Paracidovorax</taxon>
    </lineage>
</organism>
<dbReference type="RefSeq" id="WP_092950818.1">
    <property type="nucleotide sequence ID" value="NZ_FOMQ01000004.1"/>
</dbReference>
<dbReference type="EMBL" id="FOMQ01000004">
    <property type="protein sequence ID" value="SFD64767.1"/>
    <property type="molecule type" value="Genomic_DNA"/>
</dbReference>
<reference evidence="2" key="1">
    <citation type="submission" date="2016-10" db="EMBL/GenBank/DDBJ databases">
        <authorList>
            <person name="Varghese N."/>
            <person name="Submissions S."/>
        </authorList>
    </citation>
    <scope>NUCLEOTIDE SEQUENCE [LARGE SCALE GENOMIC DNA]</scope>
    <source>
        <strain evidence="2">DSM 7481</strain>
    </source>
</reference>
<evidence type="ECO:0008006" key="3">
    <source>
        <dbReference type="Google" id="ProtNLM"/>
    </source>
</evidence>
<evidence type="ECO:0000313" key="1">
    <source>
        <dbReference type="EMBL" id="SFD64767.1"/>
    </source>
</evidence>
<name>A0A1I1U1R8_9BURK</name>
<dbReference type="InterPro" id="IPR016516">
    <property type="entry name" value="UCP07580"/>
</dbReference>
<protein>
    <recommendedName>
        <fullName evidence="3">Metal-dependent hydrolase</fullName>
    </recommendedName>
</protein>
<sequence>MPLHDANGPFQANAQANAQAHAQAHATLPVRKLAVDLAGGFPRRWHGGDAFRTQFFNALSMSFPVGEQFFIDSVRAAQERLDPERPDHAALRTLVRGFIGQEATHRHIHGLYNAELERQGLDNRWQHRARARIARLHQRTANPLHALAITCAYEHFTALLADGTLRHARWLEGAHAQMQTVWRWHAAEETEHRAVAFDLYRALDGSNAWRVRWYLYVGAVFMVDALRQTATNLRSDGSLWRPGTWLSALRFFWGRDGVARLSLPAVLRYLRRDFHPDQEHAAPAAAALAGAWLAANADRLRVVGGNAP</sequence>
<dbReference type="Proteomes" id="UP000199517">
    <property type="component" value="Unassembled WGS sequence"/>
</dbReference>
<proteinExistence type="predicted"/>